<dbReference type="PATRIC" id="fig|1348663.4.peg.6256"/>
<keyword evidence="6" id="KW-0805">Transcription regulation</keyword>
<dbReference type="eggNOG" id="COG2409">
    <property type="taxonomic scope" value="Bacteria"/>
</dbReference>
<evidence type="ECO:0000256" key="7">
    <source>
        <dbReference type="ARBA" id="ARBA00023125"/>
    </source>
</evidence>
<feature type="domain" description="OmpR/PhoB-type" evidence="13">
    <location>
        <begin position="1"/>
        <end position="48"/>
    </location>
</feature>
<feature type="transmembrane region" description="Helical" evidence="12">
    <location>
        <begin position="355"/>
        <end position="376"/>
    </location>
</feature>
<dbReference type="Pfam" id="PF13191">
    <property type="entry name" value="AAA_16"/>
    <property type="match status" value="1"/>
</dbReference>
<keyword evidence="7 10" id="KW-0238">DNA-binding</keyword>
<dbReference type="SMART" id="SM01043">
    <property type="entry name" value="BTAD"/>
    <property type="match status" value="1"/>
</dbReference>
<evidence type="ECO:0000259" key="13">
    <source>
        <dbReference type="PROSITE" id="PS51755"/>
    </source>
</evidence>
<keyword evidence="5" id="KW-0902">Two-component regulatory system</keyword>
<dbReference type="GO" id="GO:0006355">
    <property type="term" value="P:regulation of DNA-templated transcription"/>
    <property type="evidence" value="ECO:0007669"/>
    <property type="project" value="InterPro"/>
</dbReference>
<accession>A0A066YV09</accession>
<reference evidence="14 15" key="1">
    <citation type="submission" date="2014-05" db="EMBL/GenBank/DDBJ databases">
        <title>Draft Genome Sequence of Kitasatospora cheerisanensis KCTC 2395.</title>
        <authorList>
            <person name="Nam D.H."/>
        </authorList>
    </citation>
    <scope>NUCLEOTIDE SEQUENCE [LARGE SCALE GENOMIC DNA]</scope>
    <source>
        <strain evidence="14 15">KCTC 2395</strain>
    </source>
</reference>
<feature type="region of interest" description="Disordered" evidence="11">
    <location>
        <begin position="323"/>
        <end position="350"/>
    </location>
</feature>
<gene>
    <name evidence="14" type="ORF">KCH_64650</name>
</gene>
<dbReference type="Gene3D" id="1.25.40.10">
    <property type="entry name" value="Tetratricopeptide repeat domain"/>
    <property type="match status" value="1"/>
</dbReference>
<dbReference type="PROSITE" id="PS51755">
    <property type="entry name" value="OMPR_PHOB"/>
    <property type="match status" value="1"/>
</dbReference>
<evidence type="ECO:0000313" key="14">
    <source>
        <dbReference type="EMBL" id="KDN81745.1"/>
    </source>
</evidence>
<evidence type="ECO:0000256" key="5">
    <source>
        <dbReference type="ARBA" id="ARBA00023012"/>
    </source>
</evidence>
<keyword evidence="15" id="KW-1185">Reference proteome</keyword>
<feature type="DNA-binding region" description="OmpR/PhoB-type" evidence="10">
    <location>
        <begin position="1"/>
        <end position="48"/>
    </location>
</feature>
<dbReference type="Pfam" id="PF03704">
    <property type="entry name" value="BTAD"/>
    <property type="match status" value="1"/>
</dbReference>
<protein>
    <recommendedName>
        <fullName evidence="13">OmpR/PhoB-type domain-containing protein</fullName>
    </recommendedName>
</protein>
<dbReference type="InterPro" id="IPR027417">
    <property type="entry name" value="P-loop_NTPase"/>
</dbReference>
<feature type="region of interest" description="Disordered" evidence="11">
    <location>
        <begin position="201"/>
        <end position="237"/>
    </location>
</feature>
<dbReference type="GO" id="GO:0003677">
    <property type="term" value="F:DNA binding"/>
    <property type="evidence" value="ECO:0007669"/>
    <property type="project" value="UniProtKB-UniRule"/>
</dbReference>
<dbReference type="SUPFAM" id="SSF82866">
    <property type="entry name" value="Multidrug efflux transporter AcrB transmembrane domain"/>
    <property type="match status" value="1"/>
</dbReference>
<dbReference type="RefSeq" id="WP_051653613.1">
    <property type="nucleotide sequence ID" value="NZ_KK853997.1"/>
</dbReference>
<feature type="region of interest" description="Disordered" evidence="11">
    <location>
        <begin position="436"/>
        <end position="484"/>
    </location>
</feature>
<evidence type="ECO:0000256" key="3">
    <source>
        <dbReference type="ARBA" id="ARBA00022692"/>
    </source>
</evidence>
<dbReference type="InterPro" id="IPR051677">
    <property type="entry name" value="AfsR-DnrI-RedD_regulator"/>
</dbReference>
<evidence type="ECO:0000256" key="6">
    <source>
        <dbReference type="ARBA" id="ARBA00023015"/>
    </source>
</evidence>
<evidence type="ECO:0000256" key="9">
    <source>
        <dbReference type="ARBA" id="ARBA00023163"/>
    </source>
</evidence>
<dbReference type="Pfam" id="PF03176">
    <property type="entry name" value="MMPL"/>
    <property type="match status" value="1"/>
</dbReference>
<dbReference type="Gene3D" id="1.20.1640.10">
    <property type="entry name" value="Multidrug efflux transporter AcrB transmembrane domain"/>
    <property type="match status" value="1"/>
</dbReference>
<comment type="similarity">
    <text evidence="2">Belongs to the AfsR/DnrI/RedD regulatory family.</text>
</comment>
<dbReference type="InterPro" id="IPR011990">
    <property type="entry name" value="TPR-like_helical_dom_sf"/>
</dbReference>
<organism evidence="14 15">
    <name type="scientific">Kitasatospora cheerisanensis KCTC 2395</name>
    <dbReference type="NCBI Taxonomy" id="1348663"/>
    <lineage>
        <taxon>Bacteria</taxon>
        <taxon>Bacillati</taxon>
        <taxon>Actinomycetota</taxon>
        <taxon>Actinomycetes</taxon>
        <taxon>Kitasatosporales</taxon>
        <taxon>Streptomycetaceae</taxon>
        <taxon>Kitasatospora</taxon>
    </lineage>
</organism>
<dbReference type="SUPFAM" id="SSF52540">
    <property type="entry name" value="P-loop containing nucleoside triphosphate hydrolases"/>
    <property type="match status" value="1"/>
</dbReference>
<dbReference type="GO" id="GO:0016020">
    <property type="term" value="C:membrane"/>
    <property type="evidence" value="ECO:0007669"/>
    <property type="project" value="UniProtKB-SubCell"/>
</dbReference>
<dbReference type="InterPro" id="IPR005158">
    <property type="entry name" value="BTAD"/>
</dbReference>
<evidence type="ECO:0000256" key="12">
    <source>
        <dbReference type="SAM" id="Phobius"/>
    </source>
</evidence>
<evidence type="ECO:0000256" key="4">
    <source>
        <dbReference type="ARBA" id="ARBA00022989"/>
    </source>
</evidence>
<dbReference type="eggNOG" id="COG3629">
    <property type="taxonomic scope" value="Bacteria"/>
</dbReference>
<proteinExistence type="inferred from homology"/>
<dbReference type="InterPro" id="IPR001867">
    <property type="entry name" value="OmpR/PhoB-type_DNA-bd"/>
</dbReference>
<dbReference type="SUPFAM" id="SSF48452">
    <property type="entry name" value="TPR-like"/>
    <property type="match status" value="1"/>
</dbReference>
<comment type="caution">
    <text evidence="14">The sequence shown here is derived from an EMBL/GenBank/DDBJ whole genome shotgun (WGS) entry which is preliminary data.</text>
</comment>
<evidence type="ECO:0000256" key="1">
    <source>
        <dbReference type="ARBA" id="ARBA00004141"/>
    </source>
</evidence>
<dbReference type="InterPro" id="IPR004869">
    <property type="entry name" value="MMPL_dom"/>
</dbReference>
<keyword evidence="9" id="KW-0804">Transcription</keyword>
<keyword evidence="8 12" id="KW-0472">Membrane</keyword>
<feature type="compositionally biased region" description="Gly residues" evidence="11">
    <location>
        <begin position="205"/>
        <end position="225"/>
    </location>
</feature>
<name>A0A066YV09_9ACTN</name>
<dbReference type="InterPro" id="IPR041664">
    <property type="entry name" value="AAA_16"/>
</dbReference>
<dbReference type="AlphaFoldDB" id="A0A066YV09"/>
<sequence>MGRRPARQGPASLQAYVSNLRRLLEPARGPRQAPRLLVSAGRGYALREVATDAEEFEALTEAGEPRRALALWHGDAYGEFADRPWAAAETARLDELRAAARESATGQALAAGRFGAAVQDATALTDAHPLREEGWRLLALALWHSGRQADALAAVRRARAHLAAELGLDPGPALAELETAILRQQLDRLALPAGPAGGAVEAGAPAGGGGAVGPGDSAGRGGSGTRGAAPVRPAGSAGGVFVGRQEELALLRRAAAAARGGVGFALVGGEAGAGKSTLLGRLAEELADGGWRVATGRCPESAGAPAAWAWTEVLRDLAALDPDTAADPETPAPSPRRYPRSTPTPRGSVVRGLSATGRVISSAAAIMVAVFTGFAIDPDITVKMIGVGMAVAVLIDASVVRLVLVPATMTLLGRHNWWLPGWLDRLLPQLRIEHGDAPAAPAKPPSPPPSDAPSARPAPRTRGGPLLRAGDRPRGPRRRPARRA</sequence>
<keyword evidence="3 12" id="KW-0812">Transmembrane</keyword>
<dbReference type="Proteomes" id="UP000027178">
    <property type="component" value="Unassembled WGS sequence"/>
</dbReference>
<feature type="compositionally biased region" description="Low complexity" evidence="11">
    <location>
        <begin position="452"/>
        <end position="468"/>
    </location>
</feature>
<dbReference type="CDD" id="cd15831">
    <property type="entry name" value="BTAD"/>
    <property type="match status" value="1"/>
</dbReference>
<dbReference type="HOGENOM" id="CLU_563578_0_0_11"/>
<dbReference type="GO" id="GO:0000160">
    <property type="term" value="P:phosphorelay signal transduction system"/>
    <property type="evidence" value="ECO:0007669"/>
    <property type="project" value="UniProtKB-KW"/>
</dbReference>
<evidence type="ECO:0000256" key="8">
    <source>
        <dbReference type="ARBA" id="ARBA00023136"/>
    </source>
</evidence>
<keyword evidence="4 12" id="KW-1133">Transmembrane helix</keyword>
<evidence type="ECO:0000256" key="10">
    <source>
        <dbReference type="PROSITE-ProRule" id="PRU01091"/>
    </source>
</evidence>
<feature type="transmembrane region" description="Helical" evidence="12">
    <location>
        <begin position="382"/>
        <end position="404"/>
    </location>
</feature>
<evidence type="ECO:0000256" key="2">
    <source>
        <dbReference type="ARBA" id="ARBA00005820"/>
    </source>
</evidence>
<dbReference type="PANTHER" id="PTHR35807">
    <property type="entry name" value="TRANSCRIPTIONAL REGULATOR REDD-RELATED"/>
    <property type="match status" value="1"/>
</dbReference>
<feature type="compositionally biased region" description="Pro residues" evidence="11">
    <location>
        <begin position="441"/>
        <end position="451"/>
    </location>
</feature>
<dbReference type="EMBL" id="JNBY01000131">
    <property type="protein sequence ID" value="KDN81745.1"/>
    <property type="molecule type" value="Genomic_DNA"/>
</dbReference>
<comment type="subcellular location">
    <subcellularLocation>
        <location evidence="1">Membrane</location>
        <topology evidence="1">Multi-pass membrane protein</topology>
    </subcellularLocation>
</comment>
<evidence type="ECO:0000313" key="15">
    <source>
        <dbReference type="Proteomes" id="UP000027178"/>
    </source>
</evidence>
<feature type="compositionally biased region" description="Basic residues" evidence="11">
    <location>
        <begin position="475"/>
        <end position="484"/>
    </location>
</feature>
<evidence type="ECO:0000256" key="11">
    <source>
        <dbReference type="SAM" id="MobiDB-lite"/>
    </source>
</evidence>
<dbReference type="PANTHER" id="PTHR35807:SF1">
    <property type="entry name" value="TRANSCRIPTIONAL REGULATOR REDD"/>
    <property type="match status" value="1"/>
</dbReference>